<sequence length="184" mass="21509">TGLPHTHQCIHGDITWSDHAPVILTLTDAFTYKGKGSWRLNNSLLHDRDFTLTLEQELKHYFTINKDPQITAPTLWQAHKSVMRGLMIRRASYLNKQRRATLMKLLIQLRDTTQTYHQTKQQDLLPEIQNITTKINDHQFQKTAYILKKFKMNHYAKGNKASKLLANMLRKKQSNAKIPYILSK</sequence>
<dbReference type="AlphaFoldDB" id="A0AAD1SG21"/>
<proteinExistence type="predicted"/>
<name>A0AAD1SG21_PELCU</name>
<organism evidence="1 2">
    <name type="scientific">Pelobates cultripes</name>
    <name type="common">Western spadefoot toad</name>
    <dbReference type="NCBI Taxonomy" id="61616"/>
    <lineage>
        <taxon>Eukaryota</taxon>
        <taxon>Metazoa</taxon>
        <taxon>Chordata</taxon>
        <taxon>Craniata</taxon>
        <taxon>Vertebrata</taxon>
        <taxon>Euteleostomi</taxon>
        <taxon>Amphibia</taxon>
        <taxon>Batrachia</taxon>
        <taxon>Anura</taxon>
        <taxon>Pelobatoidea</taxon>
        <taxon>Pelobatidae</taxon>
        <taxon>Pelobates</taxon>
    </lineage>
</organism>
<dbReference type="EMBL" id="OW240917">
    <property type="protein sequence ID" value="CAH2299961.1"/>
    <property type="molecule type" value="Genomic_DNA"/>
</dbReference>
<protein>
    <submittedName>
        <fullName evidence="1">Guanine nucleotide-binding G(O) subunit alpha</fullName>
    </submittedName>
</protein>
<feature type="non-terminal residue" evidence="1">
    <location>
        <position position="1"/>
    </location>
</feature>
<evidence type="ECO:0000313" key="1">
    <source>
        <dbReference type="EMBL" id="CAH2299961.1"/>
    </source>
</evidence>
<reference evidence="1" key="1">
    <citation type="submission" date="2022-03" db="EMBL/GenBank/DDBJ databases">
        <authorList>
            <person name="Alioto T."/>
            <person name="Alioto T."/>
            <person name="Gomez Garrido J."/>
        </authorList>
    </citation>
    <scope>NUCLEOTIDE SEQUENCE</scope>
</reference>
<keyword evidence="2" id="KW-1185">Reference proteome</keyword>
<gene>
    <name evidence="1" type="ORF">PECUL_23A011903</name>
</gene>
<dbReference type="PANTHER" id="PTHR19446">
    <property type="entry name" value="REVERSE TRANSCRIPTASES"/>
    <property type="match status" value="1"/>
</dbReference>
<accession>A0AAD1SG21</accession>
<dbReference type="Proteomes" id="UP001295444">
    <property type="component" value="Chromosome 06"/>
</dbReference>
<feature type="non-terminal residue" evidence="1">
    <location>
        <position position="184"/>
    </location>
</feature>
<evidence type="ECO:0000313" key="2">
    <source>
        <dbReference type="Proteomes" id="UP001295444"/>
    </source>
</evidence>